<evidence type="ECO:0000259" key="4">
    <source>
        <dbReference type="PROSITE" id="PS50040"/>
    </source>
</evidence>
<dbReference type="SUPFAM" id="SSF89942">
    <property type="entry name" value="eEF1-gamma domain"/>
    <property type="match status" value="1"/>
</dbReference>
<dbReference type="GO" id="GO:0005737">
    <property type="term" value="C:cytoplasm"/>
    <property type="evidence" value="ECO:0007669"/>
    <property type="project" value="TreeGrafter"/>
</dbReference>
<keyword evidence="1 3" id="KW-0251">Elongation factor</keyword>
<dbReference type="InterPro" id="IPR036433">
    <property type="entry name" value="EF1B_G_C_sf"/>
</dbReference>
<dbReference type="Pfam" id="PF00647">
    <property type="entry name" value="EF1G"/>
    <property type="match status" value="1"/>
</dbReference>
<dbReference type="VEuPathDB" id="AmoebaDB:EHI5A_082100"/>
<dbReference type="GO" id="GO:0003746">
    <property type="term" value="F:translation elongation factor activity"/>
    <property type="evidence" value="ECO:0007669"/>
    <property type="project" value="UniProtKB-UniRule"/>
</dbReference>
<keyword evidence="2 3" id="KW-0648">Protein biosynthesis</keyword>
<dbReference type="PANTHER" id="PTHR43986">
    <property type="entry name" value="ELONGATION FACTOR 1-GAMMA"/>
    <property type="match status" value="1"/>
</dbReference>
<name>A0A5K1U8M6_ENTHI</name>
<dbReference type="InterPro" id="IPR050802">
    <property type="entry name" value="EF-GSTs"/>
</dbReference>
<dbReference type="AlphaFoldDB" id="A0A5K1U8M6"/>
<dbReference type="OMA" id="PESAECK"/>
<evidence type="ECO:0000256" key="2">
    <source>
        <dbReference type="ARBA" id="ARBA00022917"/>
    </source>
</evidence>
<protein>
    <submittedName>
        <fullName evidence="5">Eukaryotic translation elongation factor 1 gamma putative</fullName>
    </submittedName>
</protein>
<dbReference type="FunFam" id="3.30.70.1010:FF:000001">
    <property type="entry name" value="Elongation factor 1-gamma 1"/>
    <property type="match status" value="1"/>
</dbReference>
<dbReference type="Proteomes" id="UP000078387">
    <property type="component" value="Unassembled WGS sequence"/>
</dbReference>
<organism evidence="5 6">
    <name type="scientific">Entamoeba histolytica</name>
    <dbReference type="NCBI Taxonomy" id="5759"/>
    <lineage>
        <taxon>Eukaryota</taxon>
        <taxon>Amoebozoa</taxon>
        <taxon>Evosea</taxon>
        <taxon>Archamoebae</taxon>
        <taxon>Mastigamoebida</taxon>
        <taxon>Entamoebidae</taxon>
        <taxon>Entamoeba</taxon>
    </lineage>
</organism>
<accession>A0A5K1U8M6</accession>
<dbReference type="VEuPathDB" id="AmoebaDB:EHI8A_123710"/>
<proteinExistence type="predicted"/>
<comment type="caution">
    <text evidence="5">The sequence shown here is derived from an EMBL/GenBank/DDBJ whole genome shotgun (WGS) entry which is preliminary data.</text>
</comment>
<dbReference type="SMART" id="SM01183">
    <property type="entry name" value="EF1G"/>
    <property type="match status" value="1"/>
</dbReference>
<feature type="domain" description="EF-1-gamma C-terminal" evidence="4">
    <location>
        <begin position="2"/>
        <end position="156"/>
    </location>
</feature>
<evidence type="ECO:0000313" key="5">
    <source>
        <dbReference type="EMBL" id="GAT97665.1"/>
    </source>
</evidence>
<sequence length="156" mass="18126">MAAEGEAAPAPIVFNLDSWKRTYSNEEVSVSIPWFFDNFDAKEYCVYFSKYKFELNQPMQFMVSNLVGGMFQRLERFNKIAFGSVLIFGNEKPFQIEGVWVFKGTEMPKELNDCDDVELYDWKKLDLVADKALITEYLAWEGDFGGRKDFDGKVFK</sequence>
<reference evidence="5 6" key="1">
    <citation type="submission" date="2016-05" db="EMBL/GenBank/DDBJ databases">
        <title>First whole genome sequencing of Entamoeba histolytica HM1:IMSS-clone-6.</title>
        <authorList>
            <person name="Mukherjee Avik.K."/>
            <person name="Izumyama S."/>
            <person name="Nakada-Tsukui K."/>
            <person name="Nozaki T."/>
        </authorList>
    </citation>
    <scope>NUCLEOTIDE SEQUENCE [LARGE SCALE GENOMIC DNA]</scope>
    <source>
        <strain evidence="5 6">HM1:IMSS clone 6</strain>
    </source>
</reference>
<dbReference type="VEuPathDB" id="AmoebaDB:EHI_119540"/>
<gene>
    <name evidence="5" type="ORF">CL6EHI_119540</name>
</gene>
<dbReference type="VEuPathDB" id="AmoebaDB:KM1_195680"/>
<dbReference type="InterPro" id="IPR001662">
    <property type="entry name" value="EF1B_G_C"/>
</dbReference>
<evidence type="ECO:0000256" key="1">
    <source>
        <dbReference type="ARBA" id="ARBA00022768"/>
    </source>
</evidence>
<evidence type="ECO:0000313" key="6">
    <source>
        <dbReference type="Proteomes" id="UP000078387"/>
    </source>
</evidence>
<dbReference type="PANTHER" id="PTHR43986:SF1">
    <property type="entry name" value="ELONGATION FACTOR 1-GAMMA"/>
    <property type="match status" value="1"/>
</dbReference>
<dbReference type="Gene3D" id="3.30.70.1010">
    <property type="entry name" value="Translation elongation factor EF1B, gamma chain, conserved domain"/>
    <property type="match status" value="1"/>
</dbReference>
<dbReference type="PROSITE" id="PS50040">
    <property type="entry name" value="EF1G_C"/>
    <property type="match status" value="1"/>
</dbReference>
<evidence type="ECO:0000256" key="3">
    <source>
        <dbReference type="PROSITE-ProRule" id="PRU00519"/>
    </source>
</evidence>
<dbReference type="VEuPathDB" id="AmoebaDB:EHI7A_115420"/>
<dbReference type="GO" id="GO:0005634">
    <property type="term" value="C:nucleus"/>
    <property type="evidence" value="ECO:0007669"/>
    <property type="project" value="TreeGrafter"/>
</dbReference>
<dbReference type="EMBL" id="BDEQ01000001">
    <property type="protein sequence ID" value="GAT97665.1"/>
    <property type="molecule type" value="Genomic_DNA"/>
</dbReference>